<proteinExistence type="predicted"/>
<dbReference type="Proteomes" id="UP000051515">
    <property type="component" value="Unassembled WGS sequence"/>
</dbReference>
<dbReference type="EMBL" id="AZDY01000001">
    <property type="protein sequence ID" value="KRK85084.1"/>
    <property type="molecule type" value="Genomic_DNA"/>
</dbReference>
<reference evidence="2 3" key="1">
    <citation type="journal article" date="2015" name="Genome Announc.">
        <title>Expanding the biotechnology potential of lactobacilli through comparative genomics of 213 strains and associated genera.</title>
        <authorList>
            <person name="Sun Z."/>
            <person name="Harris H.M."/>
            <person name="McCann A."/>
            <person name="Guo C."/>
            <person name="Argimon S."/>
            <person name="Zhang W."/>
            <person name="Yang X."/>
            <person name="Jeffery I.B."/>
            <person name="Cooney J.C."/>
            <person name="Kagawa T.F."/>
            <person name="Liu W."/>
            <person name="Song Y."/>
            <person name="Salvetti E."/>
            <person name="Wrobel A."/>
            <person name="Rasinkangas P."/>
            <person name="Parkhill J."/>
            <person name="Rea M.C."/>
            <person name="O'Sullivan O."/>
            <person name="Ritari J."/>
            <person name="Douillard F.P."/>
            <person name="Paul Ross R."/>
            <person name="Yang R."/>
            <person name="Briner A.E."/>
            <person name="Felis G.E."/>
            <person name="de Vos W.M."/>
            <person name="Barrangou R."/>
            <person name="Klaenhammer T.R."/>
            <person name="Caufield P.W."/>
            <person name="Cui Y."/>
            <person name="Zhang H."/>
            <person name="O'Toole P.W."/>
        </authorList>
    </citation>
    <scope>NUCLEOTIDE SEQUENCE [LARGE SCALE GENOMIC DNA]</scope>
    <source>
        <strain evidence="2 3">DSM 19674</strain>
    </source>
</reference>
<name>A0A0R1KPG6_9LACO</name>
<protein>
    <submittedName>
        <fullName evidence="2">ABC superfamily ATP binding cassette transporter, membrane protein</fullName>
    </submittedName>
</protein>
<sequence>MISDLNKEVYKLIHQKITWIAPLIVLVLMIIMGISMNGSEQKLLIMASYDSGEWILFALVVVSSTIFTLEFQNNTILTMLYKSDNKLQVYGSKLMIVFIYNVILHILAVIFTVLLQLTPLNVHLSWLMINQYHQTLLSNLLITTLVDIVSSTLIISIIFFTSCIVNVNSIVITLNLAIVFLGQSASSSLMMANLKYIDVVKWNPLNMINLTKQYYNYGSYHFVSHLSNSQLLVGNILYSLLFFVLGYAIFRKKKF</sequence>
<evidence type="ECO:0000256" key="1">
    <source>
        <dbReference type="SAM" id="Phobius"/>
    </source>
</evidence>
<dbReference type="PANTHER" id="PTHR37305">
    <property type="entry name" value="INTEGRAL MEMBRANE PROTEIN-RELATED"/>
    <property type="match status" value="1"/>
</dbReference>
<feature type="transmembrane region" description="Helical" evidence="1">
    <location>
        <begin position="17"/>
        <end position="34"/>
    </location>
</feature>
<dbReference type="PATRIC" id="fig|1423788.3.peg.914"/>
<accession>A0A0R1KPG6</accession>
<dbReference type="STRING" id="1423788.FC78_GL000889"/>
<dbReference type="PANTHER" id="PTHR37305:SF1">
    <property type="entry name" value="MEMBRANE PROTEIN"/>
    <property type="match status" value="1"/>
</dbReference>
<feature type="transmembrane region" description="Helical" evidence="1">
    <location>
        <begin position="137"/>
        <end position="160"/>
    </location>
</feature>
<feature type="transmembrane region" description="Helical" evidence="1">
    <location>
        <begin position="231"/>
        <end position="250"/>
    </location>
</feature>
<dbReference type="Pfam" id="PF12730">
    <property type="entry name" value="ABC2_membrane_4"/>
    <property type="match status" value="1"/>
</dbReference>
<dbReference type="OrthoDB" id="2295852at2"/>
<comment type="caution">
    <text evidence="2">The sequence shown here is derived from an EMBL/GenBank/DDBJ whole genome shotgun (WGS) entry which is preliminary data.</text>
</comment>
<organism evidence="2 3">
    <name type="scientific">Companilactobacillus bobalius DSM 19674</name>
    <dbReference type="NCBI Taxonomy" id="1423788"/>
    <lineage>
        <taxon>Bacteria</taxon>
        <taxon>Bacillati</taxon>
        <taxon>Bacillota</taxon>
        <taxon>Bacilli</taxon>
        <taxon>Lactobacillales</taxon>
        <taxon>Lactobacillaceae</taxon>
        <taxon>Companilactobacillus</taxon>
        <taxon>Companilactobacillus bobalius</taxon>
    </lineage>
</organism>
<evidence type="ECO:0000313" key="3">
    <source>
        <dbReference type="Proteomes" id="UP000051515"/>
    </source>
</evidence>
<evidence type="ECO:0000313" key="2">
    <source>
        <dbReference type="EMBL" id="KRK85084.1"/>
    </source>
</evidence>
<keyword evidence="1" id="KW-1133">Transmembrane helix</keyword>
<dbReference type="RefSeq" id="WP_056950321.1">
    <property type="nucleotide sequence ID" value="NZ_AZDY01000001.1"/>
</dbReference>
<keyword evidence="1" id="KW-0472">Membrane</keyword>
<dbReference type="AlphaFoldDB" id="A0A0R1KPG6"/>
<gene>
    <name evidence="2" type="ORF">FC78_GL000889</name>
</gene>
<keyword evidence="1" id="KW-0812">Transmembrane</keyword>
<feature type="transmembrane region" description="Helical" evidence="1">
    <location>
        <begin position="167"/>
        <end position="185"/>
    </location>
</feature>
<feature type="transmembrane region" description="Helical" evidence="1">
    <location>
        <begin position="94"/>
        <end position="117"/>
    </location>
</feature>
<keyword evidence="3" id="KW-1185">Reference proteome</keyword>
<feature type="transmembrane region" description="Helical" evidence="1">
    <location>
        <begin position="54"/>
        <end position="73"/>
    </location>
</feature>